<dbReference type="InterPro" id="IPR016181">
    <property type="entry name" value="Acyl_CoA_acyltransferase"/>
</dbReference>
<organism evidence="2 3">
    <name type="scientific">Pseudomonas corrugata</name>
    <dbReference type="NCBI Taxonomy" id="47879"/>
    <lineage>
        <taxon>Bacteria</taxon>
        <taxon>Pseudomonadati</taxon>
        <taxon>Pseudomonadota</taxon>
        <taxon>Gammaproteobacteria</taxon>
        <taxon>Pseudomonadales</taxon>
        <taxon>Pseudomonadaceae</taxon>
        <taxon>Pseudomonas</taxon>
    </lineage>
</organism>
<dbReference type="Gene3D" id="3.40.630.30">
    <property type="match status" value="1"/>
</dbReference>
<evidence type="ECO:0000313" key="2">
    <source>
        <dbReference type="EMBL" id="QTH16518.1"/>
    </source>
</evidence>
<evidence type="ECO:0000313" key="3">
    <source>
        <dbReference type="Proteomes" id="UP000663914"/>
    </source>
</evidence>
<dbReference type="EMBL" id="CP072011">
    <property type="protein sequence ID" value="QTH16518.1"/>
    <property type="molecule type" value="Genomic_DNA"/>
</dbReference>
<dbReference type="PROSITE" id="PS51186">
    <property type="entry name" value="GNAT"/>
    <property type="match status" value="1"/>
</dbReference>
<name>A0A8B6UX91_9PSED</name>
<sequence length="129" mass="14935">MFEFIESDDADLALQYSLEDPNTPFPDIWHWGALKQCLLIIRKEQEDIGWALCATFLSDLHLHKFFIRPDFRGRGVSVAAAESLVHHLIEHGLSFCIAVIDDRSERMWSKALSSIPHRRYNEDTFFVGD</sequence>
<dbReference type="SUPFAM" id="SSF55729">
    <property type="entry name" value="Acyl-CoA N-acyltransferases (Nat)"/>
    <property type="match status" value="1"/>
</dbReference>
<evidence type="ECO:0000259" key="1">
    <source>
        <dbReference type="PROSITE" id="PS51186"/>
    </source>
</evidence>
<proteinExistence type="predicted"/>
<dbReference type="RefSeq" id="WP_024776339.1">
    <property type="nucleotide sequence ID" value="NZ_CP072011.1"/>
</dbReference>
<reference evidence="2" key="2">
    <citation type="submission" date="2021-03" db="EMBL/GenBank/DDBJ databases">
        <authorList>
            <person name="Valentovich L.N."/>
            <person name="Akhremchuk A.E."/>
            <person name="Miamin V.E."/>
        </authorList>
    </citation>
    <scope>NUCLEOTIDE SEQUENCE</scope>
    <source>
        <strain evidence="2">3prime</strain>
    </source>
</reference>
<gene>
    <name evidence="2" type="ORF">C4C32_11685</name>
</gene>
<dbReference type="Proteomes" id="UP000663914">
    <property type="component" value="Chromosome"/>
</dbReference>
<keyword evidence="2" id="KW-0808">Transferase</keyword>
<dbReference type="GO" id="GO:0016747">
    <property type="term" value="F:acyltransferase activity, transferring groups other than amino-acyl groups"/>
    <property type="evidence" value="ECO:0007669"/>
    <property type="project" value="InterPro"/>
</dbReference>
<accession>A0A8B6UX91</accession>
<reference evidence="2" key="1">
    <citation type="book" date="2019" name="MICROBIAL BIOTECHNOLOGY" publisher="Unknown Publisher">
        <title>Optimization of recombineering for directed mutagenesis of bacteria Pseudomonas corrugata 3'.</title>
        <authorList>
            <person name="Buinitskaja S.V."/>
            <person name="Pilipenok N."/>
            <person name="Valentovich L.N."/>
        </authorList>
    </citation>
    <scope>NUCLEOTIDE SEQUENCE</scope>
    <source>
        <strain evidence="2">3prime</strain>
    </source>
</reference>
<feature type="domain" description="N-acetyltransferase" evidence="1">
    <location>
        <begin position="1"/>
        <end position="129"/>
    </location>
</feature>
<dbReference type="CDD" id="cd04301">
    <property type="entry name" value="NAT_SF"/>
    <property type="match status" value="1"/>
</dbReference>
<dbReference type="AlphaFoldDB" id="A0A8B6UX91"/>
<dbReference type="InterPro" id="IPR000182">
    <property type="entry name" value="GNAT_dom"/>
</dbReference>
<dbReference type="Pfam" id="PF00583">
    <property type="entry name" value="Acetyltransf_1"/>
    <property type="match status" value="1"/>
</dbReference>
<protein>
    <submittedName>
        <fullName evidence="2">GNAT family N-acetyltransferase</fullName>
    </submittedName>
</protein>